<feature type="region of interest" description="Pyrophosphorylase" evidence="18">
    <location>
        <begin position="1"/>
        <end position="226"/>
    </location>
</feature>
<comment type="function">
    <text evidence="17 18">Catalyzes the last two sequential reactions in the de novo biosynthetic pathway for UDP-N-acetylglucosamine (UDP-GlcNAc). The C-terminal domain catalyzes the transfer of acetyl group from acetyl coenzyme A to glucosamine-1-phosphate (GlcN-1-P) to produce N-acetylglucosamine-1-phosphate (GlcNAc-1-P), which is converted into UDP-GlcNAc by the transfer of uridine 5-monophosphate (from uridine 5-triphosphate), a reaction catalyzed by the N-terminal domain.</text>
</comment>
<evidence type="ECO:0000256" key="15">
    <source>
        <dbReference type="ARBA" id="ARBA00048247"/>
    </source>
</evidence>
<feature type="binding site" evidence="18">
    <location>
        <position position="402"/>
    </location>
    <ligand>
        <name>acetyl-CoA</name>
        <dbReference type="ChEBI" id="CHEBI:57288"/>
    </ligand>
</feature>
<keyword evidence="5 18" id="KW-0808">Transferase</keyword>
<dbReference type="PROSITE" id="PS00101">
    <property type="entry name" value="HEXAPEP_TRANSFERASES"/>
    <property type="match status" value="1"/>
</dbReference>
<dbReference type="InterPro" id="IPR011004">
    <property type="entry name" value="Trimer_LpxA-like_sf"/>
</dbReference>
<comment type="subcellular location">
    <subcellularLocation>
        <location evidence="1 18">Cytoplasm</location>
    </subcellularLocation>
</comment>
<feature type="binding site" evidence="18">
    <location>
        <position position="224"/>
    </location>
    <ligand>
        <name>Mg(2+)</name>
        <dbReference type="ChEBI" id="CHEBI:18420"/>
    </ligand>
</feature>
<comment type="cofactor">
    <cofactor evidence="18">
        <name>Mg(2+)</name>
        <dbReference type="ChEBI" id="CHEBI:18420"/>
    </cofactor>
    <text evidence="18">Binds 1 Mg(2+) ion per subunit.</text>
</comment>
<gene>
    <name evidence="18 21" type="primary">glmU</name>
    <name evidence="21" type="ORF">ACGRQ9_00545</name>
</gene>
<evidence type="ECO:0000256" key="12">
    <source>
        <dbReference type="ARBA" id="ARBA00023268"/>
    </source>
</evidence>
<feature type="binding site" evidence="18">
    <location>
        <begin position="8"/>
        <end position="11"/>
    </location>
    <ligand>
        <name>UDP-N-acetyl-alpha-D-glucosamine</name>
        <dbReference type="ChEBI" id="CHEBI:57705"/>
    </ligand>
</feature>
<comment type="similarity">
    <text evidence="2 18">In the C-terminal section; belongs to the transferase hexapeptide repeat family.</text>
</comment>
<feature type="binding site" evidence="18">
    <location>
        <position position="224"/>
    </location>
    <ligand>
        <name>UDP-N-acetyl-alpha-D-glucosamine</name>
        <dbReference type="ChEBI" id="CHEBI:57705"/>
    </ligand>
</feature>
<keyword evidence="12 18" id="KW-0511">Multifunctional enzyme</keyword>
<evidence type="ECO:0000256" key="7">
    <source>
        <dbReference type="ARBA" id="ARBA00022723"/>
    </source>
</evidence>
<dbReference type="HAMAP" id="MF_01631">
    <property type="entry name" value="GlmU"/>
    <property type="match status" value="1"/>
</dbReference>
<feature type="binding site" evidence="18">
    <location>
        <position position="377"/>
    </location>
    <ligand>
        <name>acetyl-CoA</name>
        <dbReference type="ChEBI" id="CHEBI:57288"/>
    </ligand>
</feature>
<keyword evidence="14 18" id="KW-0961">Cell wall biogenesis/degradation</keyword>
<feature type="binding site" evidence="18">
    <location>
        <begin position="100"/>
        <end position="102"/>
    </location>
    <ligand>
        <name>UDP-N-acetyl-alpha-D-glucosamine</name>
        <dbReference type="ChEBI" id="CHEBI:57705"/>
    </ligand>
</feature>
<evidence type="ECO:0000259" key="20">
    <source>
        <dbReference type="Pfam" id="PF25087"/>
    </source>
</evidence>
<evidence type="ECO:0000256" key="17">
    <source>
        <dbReference type="ARBA" id="ARBA00049628"/>
    </source>
</evidence>
<evidence type="ECO:0000256" key="3">
    <source>
        <dbReference type="ARBA" id="ARBA00007947"/>
    </source>
</evidence>
<comment type="pathway">
    <text evidence="18">Bacterial outer membrane biogenesis; LPS lipid A biosynthesis.</text>
</comment>
<feature type="active site" description="Proton acceptor" evidence="18">
    <location>
        <position position="360"/>
    </location>
</feature>
<keyword evidence="10 18" id="KW-0133">Cell shape</keyword>
<organism evidence="21 22">
    <name type="scientific">Vibrio rumoiensis</name>
    <dbReference type="NCBI Taxonomy" id="76258"/>
    <lineage>
        <taxon>Bacteria</taxon>
        <taxon>Pseudomonadati</taxon>
        <taxon>Pseudomonadota</taxon>
        <taxon>Gammaproteobacteria</taxon>
        <taxon>Vibrionales</taxon>
        <taxon>Vibrionaceae</taxon>
        <taxon>Vibrio</taxon>
    </lineage>
</organism>
<dbReference type="Pfam" id="PF12804">
    <property type="entry name" value="NTP_transf_3"/>
    <property type="match status" value="1"/>
</dbReference>
<dbReference type="InterPro" id="IPR038009">
    <property type="entry name" value="GlmU_C_LbH"/>
</dbReference>
<dbReference type="CDD" id="cd03353">
    <property type="entry name" value="LbH_GlmU_C"/>
    <property type="match status" value="1"/>
</dbReference>
<feature type="binding site" evidence="18">
    <location>
        <position position="166"/>
    </location>
    <ligand>
        <name>UDP-N-acetyl-alpha-D-glucosamine</name>
        <dbReference type="ChEBI" id="CHEBI:57705"/>
    </ligand>
</feature>
<feature type="binding site" evidence="18">
    <location>
        <position position="374"/>
    </location>
    <ligand>
        <name>UDP-N-acetyl-alpha-D-glucosamine</name>
        <dbReference type="ChEBI" id="CHEBI:57705"/>
    </ligand>
</feature>
<comment type="catalytic activity">
    <reaction evidence="15 18">
        <text>alpha-D-glucosamine 1-phosphate + acetyl-CoA = N-acetyl-alpha-D-glucosamine 1-phosphate + CoA + H(+)</text>
        <dbReference type="Rhea" id="RHEA:13725"/>
        <dbReference type="ChEBI" id="CHEBI:15378"/>
        <dbReference type="ChEBI" id="CHEBI:57287"/>
        <dbReference type="ChEBI" id="CHEBI:57288"/>
        <dbReference type="ChEBI" id="CHEBI:57776"/>
        <dbReference type="ChEBI" id="CHEBI:58516"/>
        <dbReference type="EC" id="2.3.1.157"/>
    </reaction>
</comment>
<feature type="domain" description="Mannose-1-phosphate guanyltransferase C-terminal" evidence="20">
    <location>
        <begin position="261"/>
        <end position="330"/>
    </location>
</feature>
<evidence type="ECO:0000256" key="18">
    <source>
        <dbReference type="HAMAP-Rule" id="MF_01631"/>
    </source>
</evidence>
<keyword evidence="7 18" id="KW-0479">Metal-binding</keyword>
<dbReference type="RefSeq" id="WP_394607031.1">
    <property type="nucleotide sequence ID" value="NZ_JBIHSN010000002.1"/>
</dbReference>
<dbReference type="EC" id="2.7.7.23" evidence="18"/>
<evidence type="ECO:0000256" key="14">
    <source>
        <dbReference type="ARBA" id="ARBA00023316"/>
    </source>
</evidence>
<comment type="pathway">
    <text evidence="18">Nucleotide-sugar biosynthesis; UDP-N-acetyl-alpha-D-glucosamine biosynthesis; UDP-N-acetyl-alpha-D-glucosamine from N-acetyl-alpha-D-glucosamine 1-phosphate: step 1/1.</text>
</comment>
<keyword evidence="8 18" id="KW-0677">Repeat</keyword>
<feature type="binding site" evidence="18">
    <location>
        <begin position="78"/>
        <end position="79"/>
    </location>
    <ligand>
        <name>UDP-N-acetyl-alpha-D-glucosamine</name>
        <dbReference type="ChEBI" id="CHEBI:57705"/>
    </ligand>
</feature>
<dbReference type="PANTHER" id="PTHR43584:SF3">
    <property type="entry name" value="BIFUNCTIONAL PROTEIN GLMU"/>
    <property type="match status" value="1"/>
</dbReference>
<feature type="binding site" evidence="18">
    <location>
        <position position="437"/>
    </location>
    <ligand>
        <name>acetyl-CoA</name>
        <dbReference type="ChEBI" id="CHEBI:57288"/>
    </ligand>
</feature>
<feature type="region of interest" description="N-acetyltransferase" evidence="18">
    <location>
        <begin position="248"/>
        <end position="452"/>
    </location>
</feature>
<keyword evidence="13 18" id="KW-0012">Acyltransferase</keyword>
<dbReference type="NCBIfam" id="NF006986">
    <property type="entry name" value="PRK09451.1"/>
    <property type="match status" value="1"/>
</dbReference>
<dbReference type="EC" id="2.3.1.157" evidence="18"/>
<dbReference type="Proteomes" id="UP001607151">
    <property type="component" value="Unassembled WGS sequence"/>
</dbReference>
<evidence type="ECO:0000256" key="6">
    <source>
        <dbReference type="ARBA" id="ARBA00022695"/>
    </source>
</evidence>
<evidence type="ECO:0000256" key="1">
    <source>
        <dbReference type="ARBA" id="ARBA00004496"/>
    </source>
</evidence>
<dbReference type="PANTHER" id="PTHR43584">
    <property type="entry name" value="NUCLEOTIDYL TRANSFERASE"/>
    <property type="match status" value="1"/>
</dbReference>
<feature type="binding site" evidence="18">
    <location>
        <position position="102"/>
    </location>
    <ligand>
        <name>Mg(2+)</name>
        <dbReference type="ChEBI" id="CHEBI:18420"/>
    </ligand>
</feature>
<dbReference type="Gene3D" id="2.160.10.10">
    <property type="entry name" value="Hexapeptide repeat proteins"/>
    <property type="match status" value="1"/>
</dbReference>
<feature type="domain" description="MobA-like NTP transferase" evidence="19">
    <location>
        <begin position="5"/>
        <end position="122"/>
    </location>
</feature>
<evidence type="ECO:0000256" key="16">
    <source>
        <dbReference type="ARBA" id="ARBA00048493"/>
    </source>
</evidence>
<dbReference type="Pfam" id="PF00132">
    <property type="entry name" value="Hexapep"/>
    <property type="match status" value="1"/>
</dbReference>
<reference evidence="21 22" key="1">
    <citation type="submission" date="2024-10" db="EMBL/GenBank/DDBJ databases">
        <authorList>
            <person name="Yibar A."/>
            <person name="Saticioglu I.B."/>
            <person name="Duman M."/>
            <person name="Ajmi N."/>
            <person name="Gurler F."/>
            <person name="Ay H."/>
            <person name="Onuk E."/>
            <person name="Guler S."/>
            <person name="Romalde J.L."/>
        </authorList>
    </citation>
    <scope>NUCLEOTIDE SEQUENCE [LARGE SCALE GENOMIC DNA]</scope>
    <source>
        <strain evidence="21 22">14-MA-B</strain>
    </source>
</reference>
<evidence type="ECO:0000259" key="19">
    <source>
        <dbReference type="Pfam" id="PF12804"/>
    </source>
</evidence>
<feature type="binding site" evidence="18">
    <location>
        <position position="22"/>
    </location>
    <ligand>
        <name>UDP-N-acetyl-alpha-D-glucosamine</name>
        <dbReference type="ChEBI" id="CHEBI:57705"/>
    </ligand>
</feature>
<name>A0ABW7IR20_9VIBR</name>
<dbReference type="EMBL" id="JBIHSN010000002">
    <property type="protein sequence ID" value="MFH0264038.1"/>
    <property type="molecule type" value="Genomic_DNA"/>
</dbReference>
<keyword evidence="22" id="KW-1185">Reference proteome</keyword>
<accession>A0ABW7IR20</accession>
<feature type="region of interest" description="Linker" evidence="18">
    <location>
        <begin position="227"/>
        <end position="247"/>
    </location>
</feature>
<sequence length="452" mass="48787">MNFSAVILAAGKGTRMYSEKPKVLHRLAGRPMAKHVIDTCAKLGAQNIHLVYGHGGDQMKEALGAEPVNWVLQEKQLGTGHAVNQAAPDFSDDEKVLILYGDVPLISQETIENLLEAQPNGGIALLTVILKKPDGYGRIIRKNGPVVAIVEQKDATEEQKLIKEINTGVMVATGGDLKRWLSALKNENAQGEYYLTDIIAAAHKEGRAVEAVHPVSPIEVEGVNDRAQLARLERAYQSMQAQRLLEQGVMLRDPARFDLRGEVHFGMDVEIDVNVILKGKVTIGNNVQIGAGCILKDCEIKDNAILYPYSIVEESVVGEDCTVGPYARLRPGSELKKAAHVGNFVEIKNATLGQDSKAGHLTYLGDAQIGERVNVGAGVITCNYDGANKFKTTIGDDVFVGSDSQLIAPVTIADGATIGAGTTLSKDVSENELVITRAKERVIAGWKRPTKK</sequence>
<protein>
    <recommendedName>
        <fullName evidence="18">Bifunctional protein GlmU</fullName>
    </recommendedName>
    <domain>
        <recommendedName>
            <fullName evidence="18">UDP-N-acetylglucosamine pyrophosphorylase</fullName>
            <ecNumber evidence="18">2.7.7.23</ecNumber>
        </recommendedName>
        <alternativeName>
            <fullName evidence="18">N-acetylglucosamine-1-phosphate uridyltransferase</fullName>
        </alternativeName>
    </domain>
    <domain>
        <recommendedName>
            <fullName evidence="18">Glucosamine-1-phosphate N-acetyltransferase</fullName>
            <ecNumber evidence="18">2.3.1.157</ecNumber>
        </recommendedName>
    </domain>
</protein>
<feature type="binding site" evidence="18">
    <location>
        <position position="151"/>
    </location>
    <ligand>
        <name>UDP-N-acetyl-alpha-D-glucosamine</name>
        <dbReference type="ChEBI" id="CHEBI:57705"/>
    </ligand>
</feature>
<dbReference type="Gene3D" id="3.90.550.10">
    <property type="entry name" value="Spore Coat Polysaccharide Biosynthesis Protein SpsA, Chain A"/>
    <property type="match status" value="1"/>
</dbReference>
<dbReference type="InterPro" id="IPR005882">
    <property type="entry name" value="Bifunctional_GlmU"/>
</dbReference>
<evidence type="ECO:0000313" key="22">
    <source>
        <dbReference type="Proteomes" id="UP001607151"/>
    </source>
</evidence>
<dbReference type="SUPFAM" id="SSF53448">
    <property type="entry name" value="Nucleotide-diphospho-sugar transferases"/>
    <property type="match status" value="1"/>
</dbReference>
<evidence type="ECO:0000256" key="10">
    <source>
        <dbReference type="ARBA" id="ARBA00022960"/>
    </source>
</evidence>
<comment type="caution">
    <text evidence="21">The sequence shown here is derived from an EMBL/GenBank/DDBJ whole genome shotgun (WGS) entry which is preliminary data.</text>
</comment>
<dbReference type="InterPro" id="IPR050065">
    <property type="entry name" value="GlmU-like"/>
</dbReference>
<dbReference type="InterPro" id="IPR029044">
    <property type="entry name" value="Nucleotide-diphossugar_trans"/>
</dbReference>
<feature type="binding site" evidence="18">
    <location>
        <position position="330"/>
    </location>
    <ligand>
        <name>UDP-N-acetyl-alpha-D-glucosamine</name>
        <dbReference type="ChEBI" id="CHEBI:57705"/>
    </ligand>
</feature>
<keyword evidence="6 18" id="KW-0548">Nucleotidyltransferase</keyword>
<feature type="binding site" evidence="18">
    <location>
        <position position="73"/>
    </location>
    <ligand>
        <name>UDP-N-acetyl-alpha-D-glucosamine</name>
        <dbReference type="ChEBI" id="CHEBI:57705"/>
    </ligand>
</feature>
<comment type="pathway">
    <text evidence="18">Nucleotide-sugar biosynthesis; UDP-N-acetyl-alpha-D-glucosamine biosynthesis; N-acetyl-alpha-D-glucosamine 1-phosphate from alpha-D-glucosamine 6-phosphate (route II): step 2/2.</text>
</comment>
<comment type="catalytic activity">
    <reaction evidence="16 18">
        <text>N-acetyl-alpha-D-glucosamine 1-phosphate + UTP + H(+) = UDP-N-acetyl-alpha-D-glucosamine + diphosphate</text>
        <dbReference type="Rhea" id="RHEA:13509"/>
        <dbReference type="ChEBI" id="CHEBI:15378"/>
        <dbReference type="ChEBI" id="CHEBI:33019"/>
        <dbReference type="ChEBI" id="CHEBI:46398"/>
        <dbReference type="ChEBI" id="CHEBI:57705"/>
        <dbReference type="ChEBI" id="CHEBI:57776"/>
        <dbReference type="EC" id="2.7.7.23"/>
    </reaction>
</comment>
<comment type="subunit">
    <text evidence="18">Homotrimer.</text>
</comment>
<evidence type="ECO:0000256" key="13">
    <source>
        <dbReference type="ARBA" id="ARBA00023315"/>
    </source>
</evidence>
<evidence type="ECO:0000256" key="9">
    <source>
        <dbReference type="ARBA" id="ARBA00022842"/>
    </source>
</evidence>
<keyword evidence="4 18" id="KW-0963">Cytoplasm</keyword>
<feature type="binding site" evidence="18">
    <location>
        <position position="137"/>
    </location>
    <ligand>
        <name>UDP-N-acetyl-alpha-D-glucosamine</name>
        <dbReference type="ChEBI" id="CHEBI:57705"/>
    </ligand>
</feature>
<dbReference type="CDD" id="cd02540">
    <property type="entry name" value="GT2_GlmU_N_bac"/>
    <property type="match status" value="1"/>
</dbReference>
<feature type="binding site" evidence="18">
    <location>
        <begin position="383"/>
        <end position="384"/>
    </location>
    <ligand>
        <name>acetyl-CoA</name>
        <dbReference type="ChEBI" id="CHEBI:57288"/>
    </ligand>
</feature>
<dbReference type="NCBIfam" id="TIGR01173">
    <property type="entry name" value="glmU"/>
    <property type="match status" value="1"/>
</dbReference>
<feature type="binding site" evidence="18">
    <location>
        <position position="348"/>
    </location>
    <ligand>
        <name>UDP-N-acetyl-alpha-D-glucosamine</name>
        <dbReference type="ChEBI" id="CHEBI:57705"/>
    </ligand>
</feature>
<dbReference type="InterPro" id="IPR018357">
    <property type="entry name" value="Hexapep_transf_CS"/>
</dbReference>
<evidence type="ECO:0000256" key="4">
    <source>
        <dbReference type="ARBA" id="ARBA00022490"/>
    </source>
</evidence>
<keyword evidence="9 18" id="KW-0460">Magnesium</keyword>
<proteinExistence type="inferred from homology"/>
<dbReference type="InterPro" id="IPR056729">
    <property type="entry name" value="GMPPB_C"/>
</dbReference>
<feature type="binding site" evidence="18">
    <location>
        <position position="420"/>
    </location>
    <ligand>
        <name>acetyl-CoA</name>
        <dbReference type="ChEBI" id="CHEBI:57288"/>
    </ligand>
</feature>
<dbReference type="InterPro" id="IPR025877">
    <property type="entry name" value="MobA-like_NTP_Trfase"/>
</dbReference>
<evidence type="ECO:0000256" key="2">
    <source>
        <dbReference type="ARBA" id="ARBA00007707"/>
    </source>
</evidence>
<dbReference type="Pfam" id="PF25087">
    <property type="entry name" value="GMPPB_C"/>
    <property type="match status" value="1"/>
</dbReference>
<evidence type="ECO:0000313" key="21">
    <source>
        <dbReference type="EMBL" id="MFH0264038.1"/>
    </source>
</evidence>
<feature type="binding site" evidence="18">
    <location>
        <position position="363"/>
    </location>
    <ligand>
        <name>UDP-N-acetyl-alpha-D-glucosamine</name>
        <dbReference type="ChEBI" id="CHEBI:57705"/>
    </ligand>
</feature>
<evidence type="ECO:0000256" key="8">
    <source>
        <dbReference type="ARBA" id="ARBA00022737"/>
    </source>
</evidence>
<evidence type="ECO:0000256" key="11">
    <source>
        <dbReference type="ARBA" id="ARBA00022984"/>
    </source>
</evidence>
<dbReference type="SUPFAM" id="SSF51161">
    <property type="entry name" value="Trimeric LpxA-like enzymes"/>
    <property type="match status" value="1"/>
</dbReference>
<comment type="similarity">
    <text evidence="3 18">In the N-terminal section; belongs to the N-acetylglucosamine-1-phosphate uridyltransferase family.</text>
</comment>
<dbReference type="InterPro" id="IPR001451">
    <property type="entry name" value="Hexapep"/>
</dbReference>
<evidence type="ECO:0000256" key="5">
    <source>
        <dbReference type="ARBA" id="ARBA00022679"/>
    </source>
</evidence>
<keyword evidence="11 18" id="KW-0573">Peptidoglycan synthesis</keyword>